<dbReference type="InterPro" id="IPR050177">
    <property type="entry name" value="Lipid_A_modif_metabolic_enz"/>
</dbReference>
<dbReference type="AlphaFoldDB" id="A0A3E0UCW4"/>
<dbReference type="Proteomes" id="UP000256999">
    <property type="component" value="Unassembled WGS sequence"/>
</dbReference>
<evidence type="ECO:0000313" key="2">
    <source>
        <dbReference type="EMBL" id="REL34838.1"/>
    </source>
</evidence>
<comment type="caution">
    <text evidence="2">The sequence shown here is derived from an EMBL/GenBank/DDBJ whole genome shotgun (WGS) entry which is preliminary data.</text>
</comment>
<dbReference type="Pfam" id="PF01370">
    <property type="entry name" value="Epimerase"/>
    <property type="match status" value="1"/>
</dbReference>
<feature type="domain" description="NAD-dependent epimerase/dehydratase" evidence="1">
    <location>
        <begin position="7"/>
        <end position="244"/>
    </location>
</feature>
<dbReference type="EMBL" id="QUOV01000001">
    <property type="protein sequence ID" value="REL34838.1"/>
    <property type="molecule type" value="Genomic_DNA"/>
</dbReference>
<dbReference type="OrthoDB" id="9803010at2"/>
<evidence type="ECO:0000313" key="3">
    <source>
        <dbReference type="Proteomes" id="UP000256999"/>
    </source>
</evidence>
<dbReference type="PANTHER" id="PTHR43245">
    <property type="entry name" value="BIFUNCTIONAL POLYMYXIN RESISTANCE PROTEIN ARNA"/>
    <property type="match status" value="1"/>
</dbReference>
<organism evidence="2 3">
    <name type="scientific">Thalassotalea euphylliae</name>
    <dbReference type="NCBI Taxonomy" id="1655234"/>
    <lineage>
        <taxon>Bacteria</taxon>
        <taxon>Pseudomonadati</taxon>
        <taxon>Pseudomonadota</taxon>
        <taxon>Gammaproteobacteria</taxon>
        <taxon>Alteromonadales</taxon>
        <taxon>Colwelliaceae</taxon>
        <taxon>Thalassotalea</taxon>
    </lineage>
</organism>
<dbReference type="SUPFAM" id="SSF51735">
    <property type="entry name" value="NAD(P)-binding Rossmann-fold domains"/>
    <property type="match status" value="1"/>
</dbReference>
<dbReference type="Gene3D" id="3.40.50.720">
    <property type="entry name" value="NAD(P)-binding Rossmann-like Domain"/>
    <property type="match status" value="1"/>
</dbReference>
<dbReference type="RefSeq" id="WP_115999513.1">
    <property type="nucleotide sequence ID" value="NZ_QUOV01000001.1"/>
</dbReference>
<dbReference type="PANTHER" id="PTHR43245:SF13">
    <property type="entry name" value="UDP-D-APIOSE_UDP-D-XYLOSE SYNTHASE 2"/>
    <property type="match status" value="1"/>
</dbReference>
<sequence length="316" mass="35043">MLENKRVLVAGGAGFLGSNLVEKLVDEGFDVSATLHNSPAQIESEHVKWLQCDLLNKADCLAACKDRDIVFVCAAYTAGAMVIEHSPLKLLTPNLIMNALLLEAAYESGVKKVVFVSSNTVYPVAGEAMSEEDVTGEYFHKYHIVASMKAFSEQICQMYAEKIAKPIDVTVIRPGNMYGPYDDFEWETSHVLPAFIRRVVERHNPISVWGDGKDIKDLVYVGDVVDGMIKAAKQCSGYNEYNIASGQGYCLRELLALLQEIDGYQEADIEYDATKPSMIPKRLININKAKAELGYEPKVSMREGLAKTLAWYRGSL</sequence>
<evidence type="ECO:0000259" key="1">
    <source>
        <dbReference type="Pfam" id="PF01370"/>
    </source>
</evidence>
<dbReference type="Gene3D" id="3.90.25.10">
    <property type="entry name" value="UDP-galactose 4-epimerase, domain 1"/>
    <property type="match status" value="1"/>
</dbReference>
<proteinExistence type="predicted"/>
<protein>
    <submittedName>
        <fullName evidence="2">NAD(P)-dependent oxidoreductase</fullName>
    </submittedName>
</protein>
<name>A0A3E0UCW4_9GAMM</name>
<gene>
    <name evidence="2" type="ORF">DXX92_05385</name>
</gene>
<reference evidence="2 3" key="1">
    <citation type="submission" date="2018-08" db="EMBL/GenBank/DDBJ databases">
        <title>Thalassotalea euphylliae genome.</title>
        <authorList>
            <person name="Summers S."/>
            <person name="Rice S.A."/>
            <person name="Freckelton M.L."/>
            <person name="Nedved B.T."/>
            <person name="Hadfield M.G."/>
        </authorList>
    </citation>
    <scope>NUCLEOTIDE SEQUENCE [LARGE SCALE GENOMIC DNA]</scope>
    <source>
        <strain evidence="2 3">H2</strain>
    </source>
</reference>
<accession>A0A3E0UCW4</accession>
<dbReference type="InterPro" id="IPR001509">
    <property type="entry name" value="Epimerase_deHydtase"/>
</dbReference>
<dbReference type="InterPro" id="IPR036291">
    <property type="entry name" value="NAD(P)-bd_dom_sf"/>
</dbReference>